<gene>
    <name evidence="1" type="ORF">OIDMADRAFT_36397</name>
</gene>
<dbReference type="Proteomes" id="UP000054321">
    <property type="component" value="Unassembled WGS sequence"/>
</dbReference>
<protein>
    <submittedName>
        <fullName evidence="1">Uncharacterized protein</fullName>
    </submittedName>
</protein>
<organism evidence="1 2">
    <name type="scientific">Oidiodendron maius (strain Zn)</name>
    <dbReference type="NCBI Taxonomy" id="913774"/>
    <lineage>
        <taxon>Eukaryota</taxon>
        <taxon>Fungi</taxon>
        <taxon>Dikarya</taxon>
        <taxon>Ascomycota</taxon>
        <taxon>Pezizomycotina</taxon>
        <taxon>Leotiomycetes</taxon>
        <taxon>Leotiomycetes incertae sedis</taxon>
        <taxon>Myxotrichaceae</taxon>
        <taxon>Oidiodendron</taxon>
    </lineage>
</organism>
<dbReference type="HOGENOM" id="CLU_1845680_0_0_1"/>
<evidence type="ECO:0000313" key="1">
    <source>
        <dbReference type="EMBL" id="KIM92696.1"/>
    </source>
</evidence>
<proteinExistence type="predicted"/>
<keyword evidence="2" id="KW-1185">Reference proteome</keyword>
<reference evidence="2" key="2">
    <citation type="submission" date="2015-01" db="EMBL/GenBank/DDBJ databases">
        <title>Evolutionary Origins and Diversification of the Mycorrhizal Mutualists.</title>
        <authorList>
            <consortium name="DOE Joint Genome Institute"/>
            <consortium name="Mycorrhizal Genomics Consortium"/>
            <person name="Kohler A."/>
            <person name="Kuo A."/>
            <person name="Nagy L.G."/>
            <person name="Floudas D."/>
            <person name="Copeland A."/>
            <person name="Barry K.W."/>
            <person name="Cichocki N."/>
            <person name="Veneault-Fourrey C."/>
            <person name="LaButti K."/>
            <person name="Lindquist E.A."/>
            <person name="Lipzen A."/>
            <person name="Lundell T."/>
            <person name="Morin E."/>
            <person name="Murat C."/>
            <person name="Riley R."/>
            <person name="Ohm R."/>
            <person name="Sun H."/>
            <person name="Tunlid A."/>
            <person name="Henrissat B."/>
            <person name="Grigoriev I.V."/>
            <person name="Hibbett D.S."/>
            <person name="Martin F."/>
        </authorList>
    </citation>
    <scope>NUCLEOTIDE SEQUENCE [LARGE SCALE GENOMIC DNA]</scope>
    <source>
        <strain evidence="2">Zn</strain>
    </source>
</reference>
<dbReference type="EMBL" id="KN832909">
    <property type="protein sequence ID" value="KIM92696.1"/>
    <property type="molecule type" value="Genomic_DNA"/>
</dbReference>
<reference evidence="1 2" key="1">
    <citation type="submission" date="2014-04" db="EMBL/GenBank/DDBJ databases">
        <authorList>
            <consortium name="DOE Joint Genome Institute"/>
            <person name="Kuo A."/>
            <person name="Martino E."/>
            <person name="Perotto S."/>
            <person name="Kohler A."/>
            <person name="Nagy L.G."/>
            <person name="Floudas D."/>
            <person name="Copeland A."/>
            <person name="Barry K.W."/>
            <person name="Cichocki N."/>
            <person name="Veneault-Fourrey C."/>
            <person name="LaButti K."/>
            <person name="Lindquist E.A."/>
            <person name="Lipzen A."/>
            <person name="Lundell T."/>
            <person name="Morin E."/>
            <person name="Murat C."/>
            <person name="Sun H."/>
            <person name="Tunlid A."/>
            <person name="Henrissat B."/>
            <person name="Grigoriev I.V."/>
            <person name="Hibbett D.S."/>
            <person name="Martin F."/>
            <person name="Nordberg H.P."/>
            <person name="Cantor M.N."/>
            <person name="Hua S.X."/>
        </authorList>
    </citation>
    <scope>NUCLEOTIDE SEQUENCE [LARGE SCALE GENOMIC DNA]</scope>
    <source>
        <strain evidence="1 2">Zn</strain>
    </source>
</reference>
<dbReference type="InParanoid" id="A0A0C3GQC5"/>
<evidence type="ECO:0000313" key="2">
    <source>
        <dbReference type="Proteomes" id="UP000054321"/>
    </source>
</evidence>
<sequence>MAQGIRKTMAKKRCYHSGQDCELPQLKARKRRKRPELVAKRSLSVDSGESIPLPGVERYFGTRSEVAAHNSSTFFGEGNVFDHGILTEGYAEGLVEVFKLMAQDFPYSLSLRKTGALKFSKYLEECALSLAAENQVRQT</sequence>
<name>A0A0C3GQC5_OIDMZ</name>
<dbReference type="AlphaFoldDB" id="A0A0C3GQC5"/>
<accession>A0A0C3GQC5</accession>